<dbReference type="Gene3D" id="3.40.50.620">
    <property type="entry name" value="HUPs"/>
    <property type="match status" value="1"/>
</dbReference>
<feature type="region of interest" description="Disordered" evidence="8">
    <location>
        <begin position="1"/>
        <end position="33"/>
    </location>
</feature>
<proteinExistence type="inferred from homology"/>
<evidence type="ECO:0000256" key="6">
    <source>
        <dbReference type="PIRSR" id="PIRSR602081-2"/>
    </source>
</evidence>
<dbReference type="PANTHER" id="PTHR11455">
    <property type="entry name" value="CRYPTOCHROME"/>
    <property type="match status" value="1"/>
</dbReference>
<keyword evidence="4 7" id="KW-0157">Chromophore</keyword>
<dbReference type="InterPro" id="IPR014729">
    <property type="entry name" value="Rossmann-like_a/b/a_fold"/>
</dbReference>
<evidence type="ECO:0000256" key="5">
    <source>
        <dbReference type="PIRSR" id="PIRSR602081-1"/>
    </source>
</evidence>
<comment type="similarity">
    <text evidence="7">Belongs to the DNA photolyase family.</text>
</comment>
<dbReference type="PROSITE" id="PS00394">
    <property type="entry name" value="DNA_PHOTOLYASES_1_1"/>
    <property type="match status" value="1"/>
</dbReference>
<accession>A0A4V3A034</accession>
<evidence type="ECO:0000256" key="1">
    <source>
        <dbReference type="ARBA" id="ARBA00001932"/>
    </source>
</evidence>
<keyword evidence="10" id="KW-0456">Lyase</keyword>
<organism evidence="10 11">
    <name type="scientific">Pedobacter changchengzhani</name>
    <dbReference type="NCBI Taxonomy" id="2529274"/>
    <lineage>
        <taxon>Bacteria</taxon>
        <taxon>Pseudomonadati</taxon>
        <taxon>Bacteroidota</taxon>
        <taxon>Sphingobacteriia</taxon>
        <taxon>Sphingobacteriales</taxon>
        <taxon>Sphingobacteriaceae</taxon>
        <taxon>Pedobacter</taxon>
    </lineage>
</organism>
<evidence type="ECO:0000256" key="4">
    <source>
        <dbReference type="ARBA" id="ARBA00022991"/>
    </source>
</evidence>
<dbReference type="Pfam" id="PF03441">
    <property type="entry name" value="FAD_binding_7"/>
    <property type="match status" value="1"/>
</dbReference>
<dbReference type="SUPFAM" id="SSF48173">
    <property type="entry name" value="Cryptochrome/photolyase FAD-binding domain"/>
    <property type="match status" value="1"/>
</dbReference>
<dbReference type="InterPro" id="IPR036155">
    <property type="entry name" value="Crypto/Photolyase_N_sf"/>
</dbReference>
<dbReference type="GO" id="GO:0003904">
    <property type="term" value="F:deoxyribodipyrimidine photo-lyase activity"/>
    <property type="evidence" value="ECO:0007669"/>
    <property type="project" value="TreeGrafter"/>
</dbReference>
<evidence type="ECO:0000256" key="2">
    <source>
        <dbReference type="ARBA" id="ARBA00022630"/>
    </source>
</evidence>
<keyword evidence="2 5" id="KW-0285">Flavoprotein</keyword>
<reference evidence="10 11" key="1">
    <citation type="submission" date="2019-02" db="EMBL/GenBank/DDBJ databases">
        <title>Pedobacter sp. nov., a novel speices isolated from soil of pinguins habitat in Antarcitica.</title>
        <authorList>
            <person name="He R.-H."/>
        </authorList>
    </citation>
    <scope>NUCLEOTIDE SEQUENCE [LARGE SCALE GENOMIC DNA]</scope>
    <source>
        <strain evidence="10 11">E01020</strain>
    </source>
</reference>
<dbReference type="Gene3D" id="1.10.579.10">
    <property type="entry name" value="DNA Cyclobutane Dipyrimidine Photolyase, subunit A, domain 3"/>
    <property type="match status" value="1"/>
</dbReference>
<feature type="domain" description="Photolyase/cryptochrome alpha/beta" evidence="9">
    <location>
        <begin position="40"/>
        <end position="169"/>
    </location>
</feature>
<feature type="binding site" evidence="5">
    <location>
        <position position="290"/>
    </location>
    <ligand>
        <name>FAD</name>
        <dbReference type="ChEBI" id="CHEBI:57692"/>
    </ligand>
</feature>
<feature type="binding site" evidence="5">
    <location>
        <position position="249"/>
    </location>
    <ligand>
        <name>FAD</name>
        <dbReference type="ChEBI" id="CHEBI:57692"/>
    </ligand>
</feature>
<feature type="site" description="Electron transfer via tryptophanyl radical" evidence="6">
    <location>
        <position position="400"/>
    </location>
</feature>
<dbReference type="EMBL" id="SJCY01000010">
    <property type="protein sequence ID" value="TDG35423.1"/>
    <property type="molecule type" value="Genomic_DNA"/>
</dbReference>
<feature type="site" description="Electron transfer via tryptophanyl radical" evidence="6">
    <location>
        <position position="377"/>
    </location>
</feature>
<dbReference type="Proteomes" id="UP000295668">
    <property type="component" value="Unassembled WGS sequence"/>
</dbReference>
<dbReference type="GO" id="GO:0003677">
    <property type="term" value="F:DNA binding"/>
    <property type="evidence" value="ECO:0007669"/>
    <property type="project" value="TreeGrafter"/>
</dbReference>
<name>A0A4V3A034_9SPHI</name>
<dbReference type="OrthoDB" id="9772484at2"/>
<feature type="site" description="Electron transfer via tryptophanyl radical" evidence="6">
    <location>
        <position position="324"/>
    </location>
</feature>
<dbReference type="Pfam" id="PF00875">
    <property type="entry name" value="DNA_photolyase"/>
    <property type="match status" value="1"/>
</dbReference>
<dbReference type="SUPFAM" id="SSF52425">
    <property type="entry name" value="Cryptochrome/photolyase, N-terminal domain"/>
    <property type="match status" value="1"/>
</dbReference>
<evidence type="ECO:0000313" key="10">
    <source>
        <dbReference type="EMBL" id="TDG35423.1"/>
    </source>
</evidence>
<sequence length="468" mass="54759">MEKSPSGDLGVSSPLGAEGLKNRTGESPSGPACRTGRDLGVTICWLRRDLRLQDNAALYHALKSEYPVLVLFIFDKNILDKLNKEDDRVTFIYQTLEDIKVQLQANGSDLLIKYGNPEEIWPDVLKQYTVKEVYINNDYEPYARERDDNMAEFLASENIIFKTYKDQVIFEKNEILKADKTPYTVFTPFYNQWFAKLNSFYTKAYPTENYLNNLLQTERFSTPTLQEMGFEKSSLDFPKISYTDKLATYAEKRDYPALEGTTHVGLHLRFGTLSIREAAQKAIEEKSYIWLKELAWREFYMTILWHFPHSASGSFKKQYDKIQWRNNEDEFKAWCRGETGYPIVDAGMRQLNQTGWMHNRVRMIVGSFLTKHLLIDWRWGETYFAEKLLDYEMASNVGGWQWASGSGNDAAPYFRVFNPELQTKKFDPEFKYIKKWVPEFGTKKYAQPIVEHKFARERVLKVYKEALS</sequence>
<keyword evidence="11" id="KW-1185">Reference proteome</keyword>
<dbReference type="GO" id="GO:0006139">
    <property type="term" value="P:nucleobase-containing compound metabolic process"/>
    <property type="evidence" value="ECO:0007669"/>
    <property type="project" value="UniProtKB-ARBA"/>
</dbReference>
<dbReference type="Gene3D" id="1.25.40.80">
    <property type="match status" value="1"/>
</dbReference>
<evidence type="ECO:0000313" key="11">
    <source>
        <dbReference type="Proteomes" id="UP000295668"/>
    </source>
</evidence>
<evidence type="ECO:0000256" key="3">
    <source>
        <dbReference type="ARBA" id="ARBA00022827"/>
    </source>
</evidence>
<dbReference type="PRINTS" id="PR00147">
    <property type="entry name" value="DNAPHOTLYASE"/>
</dbReference>
<evidence type="ECO:0000256" key="7">
    <source>
        <dbReference type="RuleBase" id="RU004182"/>
    </source>
</evidence>
<dbReference type="InterPro" id="IPR005101">
    <property type="entry name" value="Cryptochr/Photolyase_FAD-bd"/>
</dbReference>
<dbReference type="AlphaFoldDB" id="A0A4V3A034"/>
<comment type="cofactor">
    <cofactor evidence="1">
        <name>(6R)-5,10-methylene-5,6,7,8-tetrahydrofolate</name>
        <dbReference type="ChEBI" id="CHEBI:15636"/>
    </cofactor>
</comment>
<comment type="caution">
    <text evidence="10">The sequence shown here is derived from an EMBL/GenBank/DDBJ whole genome shotgun (WGS) entry which is preliminary data.</text>
</comment>
<dbReference type="InterPro" id="IPR006050">
    <property type="entry name" value="DNA_photolyase_N"/>
</dbReference>
<gene>
    <name evidence="10" type="ORF">EZJ43_13995</name>
</gene>
<evidence type="ECO:0000256" key="8">
    <source>
        <dbReference type="SAM" id="MobiDB-lite"/>
    </source>
</evidence>
<dbReference type="InterPro" id="IPR036134">
    <property type="entry name" value="Crypto/Photolyase_FAD-like_sf"/>
</dbReference>
<dbReference type="GO" id="GO:0071949">
    <property type="term" value="F:FAD binding"/>
    <property type="evidence" value="ECO:0007669"/>
    <property type="project" value="TreeGrafter"/>
</dbReference>
<evidence type="ECO:0000259" key="9">
    <source>
        <dbReference type="PROSITE" id="PS51645"/>
    </source>
</evidence>
<dbReference type="PANTHER" id="PTHR11455:SF9">
    <property type="entry name" value="CRYPTOCHROME CIRCADIAN CLOCK 5 ISOFORM X1"/>
    <property type="match status" value="1"/>
</dbReference>
<dbReference type="GO" id="GO:0009416">
    <property type="term" value="P:response to light stimulus"/>
    <property type="evidence" value="ECO:0007669"/>
    <property type="project" value="TreeGrafter"/>
</dbReference>
<comment type="cofactor">
    <cofactor evidence="5">
        <name>FAD</name>
        <dbReference type="ChEBI" id="CHEBI:57692"/>
    </cofactor>
    <text evidence="5">Binds 1 FAD per subunit.</text>
</comment>
<protein>
    <submittedName>
        <fullName evidence="10">Deoxyribodipyrimidine photo-lyase</fullName>
    </submittedName>
</protein>
<feature type="binding site" evidence="5">
    <location>
        <begin position="293"/>
        <end position="300"/>
    </location>
    <ligand>
        <name>FAD</name>
        <dbReference type="ChEBI" id="CHEBI:57692"/>
    </ligand>
</feature>
<keyword evidence="3 5" id="KW-0274">FAD</keyword>
<dbReference type="PROSITE" id="PS51645">
    <property type="entry name" value="PHR_CRY_ALPHA_BETA"/>
    <property type="match status" value="1"/>
</dbReference>
<dbReference type="InterPro" id="IPR002081">
    <property type="entry name" value="Cryptochrome/DNA_photolyase_1"/>
</dbReference>
<dbReference type="InterPro" id="IPR018394">
    <property type="entry name" value="DNA_photolyase_1_CS_C"/>
</dbReference>
<dbReference type="GO" id="GO:0006950">
    <property type="term" value="P:response to stress"/>
    <property type="evidence" value="ECO:0007669"/>
    <property type="project" value="UniProtKB-ARBA"/>
</dbReference>